<protein>
    <recommendedName>
        <fullName evidence="1">FAR1 domain-containing protein</fullName>
    </recommendedName>
</protein>
<gene>
    <name evidence="2" type="ORF">PIB30_082514</name>
</gene>
<organism evidence="2 3">
    <name type="scientific">Stylosanthes scabra</name>
    <dbReference type="NCBI Taxonomy" id="79078"/>
    <lineage>
        <taxon>Eukaryota</taxon>
        <taxon>Viridiplantae</taxon>
        <taxon>Streptophyta</taxon>
        <taxon>Embryophyta</taxon>
        <taxon>Tracheophyta</taxon>
        <taxon>Spermatophyta</taxon>
        <taxon>Magnoliopsida</taxon>
        <taxon>eudicotyledons</taxon>
        <taxon>Gunneridae</taxon>
        <taxon>Pentapetalae</taxon>
        <taxon>rosids</taxon>
        <taxon>fabids</taxon>
        <taxon>Fabales</taxon>
        <taxon>Fabaceae</taxon>
        <taxon>Papilionoideae</taxon>
        <taxon>50 kb inversion clade</taxon>
        <taxon>dalbergioids sensu lato</taxon>
        <taxon>Dalbergieae</taxon>
        <taxon>Pterocarpus clade</taxon>
        <taxon>Stylosanthes</taxon>
    </lineage>
</organism>
<dbReference type="Proteomes" id="UP001341840">
    <property type="component" value="Unassembled WGS sequence"/>
</dbReference>
<keyword evidence="3" id="KW-1185">Reference proteome</keyword>
<dbReference type="PANTHER" id="PTHR46328:SF27">
    <property type="entry name" value="OS12G0287500 PROTEIN"/>
    <property type="match status" value="1"/>
</dbReference>
<evidence type="ECO:0000259" key="1">
    <source>
        <dbReference type="Pfam" id="PF03101"/>
    </source>
</evidence>
<dbReference type="InterPro" id="IPR004330">
    <property type="entry name" value="FAR1_DNA_bnd_dom"/>
</dbReference>
<sequence>MDSENFVDCCPDIIDEDSSEILRELTNVSQEQHHEVPSTEQALQHEELPDHSNLCEAEIPKQGMSFQSCGEAHGFYKNYAFKVGFLVKIKTTNYVQNVNGEKIANQSIHCNKHGNRTSRVLAPIRSKKISSEKCKARVYVKLDKEKRTWFYAIFEAKHTHACSPQKSLHSMSTWN</sequence>
<name>A0ABU6YSL9_9FABA</name>
<feature type="domain" description="FAR1" evidence="1">
    <location>
        <begin position="75"/>
        <end position="163"/>
    </location>
</feature>
<dbReference type="Pfam" id="PF03101">
    <property type="entry name" value="FAR1"/>
    <property type="match status" value="1"/>
</dbReference>
<accession>A0ABU6YSL9</accession>
<reference evidence="2 3" key="1">
    <citation type="journal article" date="2023" name="Plants (Basel)">
        <title>Bridging the Gap: Combining Genomics and Transcriptomics Approaches to Understand Stylosanthes scabra, an Orphan Legume from the Brazilian Caatinga.</title>
        <authorList>
            <person name="Ferreira-Neto J.R.C."/>
            <person name="da Silva M.D."/>
            <person name="Binneck E."/>
            <person name="de Melo N.F."/>
            <person name="da Silva R.H."/>
            <person name="de Melo A.L.T.M."/>
            <person name="Pandolfi V."/>
            <person name="Bustamante F.O."/>
            <person name="Brasileiro-Vidal A.C."/>
            <person name="Benko-Iseppon A.M."/>
        </authorList>
    </citation>
    <scope>NUCLEOTIDE SEQUENCE [LARGE SCALE GENOMIC DNA]</scope>
    <source>
        <tissue evidence="2">Leaves</tissue>
    </source>
</reference>
<evidence type="ECO:0000313" key="3">
    <source>
        <dbReference type="Proteomes" id="UP001341840"/>
    </source>
</evidence>
<dbReference type="PANTHER" id="PTHR46328">
    <property type="entry name" value="FAR-RED IMPAIRED RESPONSIVE (FAR1) FAMILY PROTEIN-RELATED"/>
    <property type="match status" value="1"/>
</dbReference>
<evidence type="ECO:0000313" key="2">
    <source>
        <dbReference type="EMBL" id="MED6212360.1"/>
    </source>
</evidence>
<dbReference type="EMBL" id="JASCZI010242926">
    <property type="protein sequence ID" value="MED6212360.1"/>
    <property type="molecule type" value="Genomic_DNA"/>
</dbReference>
<proteinExistence type="predicted"/>
<comment type="caution">
    <text evidence="2">The sequence shown here is derived from an EMBL/GenBank/DDBJ whole genome shotgun (WGS) entry which is preliminary data.</text>
</comment>